<dbReference type="EMBL" id="FNDD01000021">
    <property type="protein sequence ID" value="SDH60707.1"/>
    <property type="molecule type" value="Genomic_DNA"/>
</dbReference>
<dbReference type="PANTHER" id="PTHR37024">
    <property type="entry name" value="TYPE VI SECRETION SYSTEM DUF2094 AND IMPA-RELATED DOMAIN PROTEIN"/>
    <property type="match status" value="1"/>
</dbReference>
<feature type="domain" description="ImpA N-terminal" evidence="2">
    <location>
        <begin position="8"/>
        <end position="118"/>
    </location>
</feature>
<dbReference type="AlphaFoldDB" id="A0A1G8DSN4"/>
<evidence type="ECO:0000256" key="1">
    <source>
        <dbReference type="SAM" id="MobiDB-lite"/>
    </source>
</evidence>
<dbReference type="InterPro" id="IPR017739">
    <property type="entry name" value="T6SS-assoc_VCA0119"/>
</dbReference>
<proteinExistence type="predicted"/>
<dbReference type="Pfam" id="PF16989">
    <property type="entry name" value="T6SS_VasJ"/>
    <property type="match status" value="1"/>
</dbReference>
<dbReference type="Proteomes" id="UP000198854">
    <property type="component" value="Unassembled WGS sequence"/>
</dbReference>
<organism evidence="3 4">
    <name type="scientific">Vibrio xiamenensis</name>
    <dbReference type="NCBI Taxonomy" id="861298"/>
    <lineage>
        <taxon>Bacteria</taxon>
        <taxon>Pseudomonadati</taxon>
        <taxon>Pseudomonadota</taxon>
        <taxon>Gammaproteobacteria</taxon>
        <taxon>Vibrionales</taxon>
        <taxon>Vibrionaceae</taxon>
        <taxon>Vibrio</taxon>
    </lineage>
</organism>
<dbReference type="STRING" id="861298.SAMN04488136_12148"/>
<feature type="region of interest" description="Disordered" evidence="1">
    <location>
        <begin position="181"/>
        <end position="236"/>
    </location>
</feature>
<evidence type="ECO:0000259" key="2">
    <source>
        <dbReference type="Pfam" id="PF06812"/>
    </source>
</evidence>
<feature type="compositionally biased region" description="Low complexity" evidence="1">
    <location>
        <begin position="216"/>
        <end position="236"/>
    </location>
</feature>
<keyword evidence="4" id="KW-1185">Reference proteome</keyword>
<dbReference type="PANTHER" id="PTHR37024:SF5">
    <property type="entry name" value="IMPA N-TERMINAL DOMAIN-CONTAINING PROTEIN"/>
    <property type="match status" value="1"/>
</dbReference>
<accession>A0A1G8DSN4</accession>
<sequence length="529" mass="59082">MIEIDALLKPISDAQPEGDDARYEFNYELMEAEVKKFGSLFGETVDWKVVKTHALDVLLAHSKDLKAMCYLTRALAEEHKLSGVEQGLKLLGAAITQYGDKLYPQRKRGRDGAIEWLNHQLKLLLAKYSELDCDWNTASNCLSETEQLQAQFDQVFADSEADFFDIRNELNALMQRVGGAAPVPEPAKSDDVTNAEPAPQASNEPAAESASTGNSAPAPQTASQAPSAAASQPAVVKKAPAKEVDIDTDFSSPTASKRTLKKVAETMLHASPTDPLAYRIYRHLTWDDIDGLPEHQNQQTQLILAVSQDQQSDYREKAQQESDVDTIKRLERTLTDAPFWLTGHYLVFSMLKNLGYELAANAVKEETLAFIDQFKGLETLQFKNSVPFADEATQNWLSTRVASSSPSAVCVQSVVSSDLDALPVEEVTLENLGEFTAEVAKRLEQDRSGRGQFLLYLQLVTAYHSVGLFTLCLPYLEKIWLVRKEISLSSWEPHLSLQLDVLSQKTLKELYANKEQLPEKYQDWENIYD</sequence>
<dbReference type="NCBIfam" id="TIGR03362">
    <property type="entry name" value="VI_chp_7"/>
    <property type="match status" value="1"/>
</dbReference>
<gene>
    <name evidence="3" type="ORF">SAMN04488136_12148</name>
</gene>
<dbReference type="OrthoDB" id="1522895at2"/>
<dbReference type="Pfam" id="PF06812">
    <property type="entry name" value="ImpA_N"/>
    <property type="match status" value="1"/>
</dbReference>
<protein>
    <submittedName>
        <fullName evidence="3">Type VI secretion system protein VasJ</fullName>
    </submittedName>
</protein>
<dbReference type="InterPro" id="IPR010657">
    <property type="entry name" value="ImpA_N"/>
</dbReference>
<evidence type="ECO:0000313" key="4">
    <source>
        <dbReference type="Proteomes" id="UP000198854"/>
    </source>
</evidence>
<reference evidence="3 4" key="1">
    <citation type="submission" date="2016-10" db="EMBL/GenBank/DDBJ databases">
        <authorList>
            <person name="de Groot N.N."/>
        </authorList>
    </citation>
    <scope>NUCLEOTIDE SEQUENCE [LARGE SCALE GENOMIC DNA]</scope>
    <source>
        <strain evidence="3 4">CGMCC 1.10228</strain>
    </source>
</reference>
<evidence type="ECO:0000313" key="3">
    <source>
        <dbReference type="EMBL" id="SDH60707.1"/>
    </source>
</evidence>
<name>A0A1G8DSN4_9VIBR</name>
<dbReference type="RefSeq" id="WP_093276312.1">
    <property type="nucleotide sequence ID" value="NZ_FNDD01000021.1"/>
</dbReference>